<protein>
    <submittedName>
        <fullName evidence="2">Uncharacterized protein</fullName>
    </submittedName>
</protein>
<evidence type="ECO:0000313" key="3">
    <source>
        <dbReference type="Proteomes" id="UP000053557"/>
    </source>
</evidence>
<gene>
    <name evidence="2" type="ORF">ATW55_10145</name>
</gene>
<comment type="caution">
    <text evidence="2">The sequence shown here is derived from an EMBL/GenBank/DDBJ whole genome shotgun (WGS) entry which is preliminary data.</text>
</comment>
<proteinExistence type="predicted"/>
<reference evidence="2 3" key="1">
    <citation type="submission" date="2015-12" db="EMBL/GenBank/DDBJ databases">
        <title>Draft genome sequence of Acidibacillus ferrooxidans ITV001, isolated from a chalcopyrite acid mine drainage site in Brazil.</title>
        <authorList>
            <person name="Dall'Agnol H."/>
            <person name="Nancucheo I."/>
            <person name="Johnson B."/>
            <person name="Oliveira R."/>
            <person name="Leite L."/>
            <person name="Pylro V."/>
            <person name="Nunes G.L."/>
            <person name="Tzotzos G."/>
            <person name="Fernandes G.R."/>
            <person name="Dutra J."/>
            <person name="Orellana S.C."/>
            <person name="Oliveira G."/>
        </authorList>
    </citation>
    <scope>NUCLEOTIDE SEQUENCE [LARGE SCALE GENOMIC DNA]</scope>
    <source>
        <strain evidence="3">ITV01</strain>
    </source>
</reference>
<feature type="transmembrane region" description="Helical" evidence="1">
    <location>
        <begin position="12"/>
        <end position="40"/>
    </location>
</feature>
<keyword evidence="3" id="KW-1185">Reference proteome</keyword>
<dbReference type="Proteomes" id="UP000053557">
    <property type="component" value="Unassembled WGS sequence"/>
</dbReference>
<dbReference type="RefSeq" id="WP_067719332.1">
    <property type="nucleotide sequence ID" value="NZ_LPVJ01000070.1"/>
</dbReference>
<feature type="transmembrane region" description="Helical" evidence="1">
    <location>
        <begin position="63"/>
        <end position="87"/>
    </location>
</feature>
<name>A0A124IVN1_9BACL</name>
<dbReference type="EMBL" id="LPVJ01000070">
    <property type="protein sequence ID" value="KUO94771.1"/>
    <property type="molecule type" value="Genomic_DNA"/>
</dbReference>
<keyword evidence="1" id="KW-1133">Transmembrane helix</keyword>
<dbReference type="OrthoDB" id="9869686at2"/>
<feature type="transmembrane region" description="Helical" evidence="1">
    <location>
        <begin position="99"/>
        <end position="117"/>
    </location>
</feature>
<organism evidence="2 3">
    <name type="scientific">Ferroacidibacillus organovorans</name>
    <dbReference type="NCBI Taxonomy" id="1765683"/>
    <lineage>
        <taxon>Bacteria</taxon>
        <taxon>Bacillati</taxon>
        <taxon>Bacillota</taxon>
        <taxon>Bacilli</taxon>
        <taxon>Bacillales</taxon>
        <taxon>Alicyclobacillaceae</taxon>
        <taxon>Ferroacidibacillus</taxon>
    </lineage>
</organism>
<keyword evidence="1" id="KW-0812">Transmembrane</keyword>
<dbReference type="AlphaFoldDB" id="A0A124IVN1"/>
<feature type="transmembrane region" description="Helical" evidence="1">
    <location>
        <begin position="123"/>
        <end position="145"/>
    </location>
</feature>
<evidence type="ECO:0000313" key="2">
    <source>
        <dbReference type="EMBL" id="KUO94771.1"/>
    </source>
</evidence>
<evidence type="ECO:0000256" key="1">
    <source>
        <dbReference type="SAM" id="Phobius"/>
    </source>
</evidence>
<accession>A0A124IVN1</accession>
<sequence>MRGKTGGLNKITWFVLFLLTLQYVFGIIANLYVTIPYAVISPARTWSGLWATLNWSLAHSPPILAAHAGTGVLLVLITCAGTVRAFFMKGMVWRSAYTAGLLILLFAGYNGVMFLVSHGANVYSMWMSFAYIAVLAVFFGALYTAK</sequence>
<keyword evidence="1" id="KW-0472">Membrane</keyword>